<dbReference type="InterPro" id="IPR002110">
    <property type="entry name" value="Ankyrin_rpt"/>
</dbReference>
<dbReference type="SUPFAM" id="SSF48403">
    <property type="entry name" value="Ankyrin repeat"/>
    <property type="match status" value="2"/>
</dbReference>
<dbReference type="GeneID" id="5703064"/>
<dbReference type="RefSeq" id="XP_001710137.1">
    <property type="nucleotide sequence ID" value="XM_001710085.1"/>
</dbReference>
<gene>
    <name evidence="2" type="ORF">GL50803_0038394</name>
</gene>
<dbReference type="InterPro" id="IPR036770">
    <property type="entry name" value="Ankyrin_rpt-contain_sf"/>
</dbReference>
<protein>
    <submittedName>
        <fullName evidence="2">Ankyrin repeat protein 1</fullName>
    </submittedName>
</protein>
<reference evidence="2 3" key="1">
    <citation type="journal article" date="2007" name="Science">
        <title>Genomic minimalism in the early diverging intestinal parasite Giardia lamblia.</title>
        <authorList>
            <person name="Morrison H.G."/>
            <person name="McArthur A.G."/>
            <person name="Gillin F.D."/>
            <person name="Aley S.B."/>
            <person name="Adam R.D."/>
            <person name="Olsen G.J."/>
            <person name="Best A.A."/>
            <person name="Cande W.Z."/>
            <person name="Chen F."/>
            <person name="Cipriano M.J."/>
            <person name="Davids B.J."/>
            <person name="Dawson S.C."/>
            <person name="Elmendorf H.G."/>
            <person name="Hehl A.B."/>
            <person name="Holder M.E."/>
            <person name="Huse S.M."/>
            <person name="Kim U.U."/>
            <person name="Lasek-Nesselquist E."/>
            <person name="Manning G."/>
            <person name="Nigam A."/>
            <person name="Nixon J.E."/>
            <person name="Palm D."/>
            <person name="Passamaneck N.E."/>
            <person name="Prabhu A."/>
            <person name="Reich C.I."/>
            <person name="Reiner D.S."/>
            <person name="Samuelson J."/>
            <person name="Svard S.G."/>
            <person name="Sogin M.L."/>
        </authorList>
    </citation>
    <scope>NUCLEOTIDE SEQUENCE [LARGE SCALE GENOMIC DNA]</scope>
    <source>
        <strain evidence="2 3">WB C6</strain>
    </source>
</reference>
<keyword evidence="3" id="KW-1185">Reference proteome</keyword>
<dbReference type="KEGG" id="gla:GL50803_0038394"/>
<dbReference type="OMA" id="AAQANAC"/>
<accession>A8B366</accession>
<dbReference type="AlphaFoldDB" id="A8B366"/>
<dbReference type="Proteomes" id="UP000001548">
    <property type="component" value="Unassembled WGS sequence"/>
</dbReference>
<dbReference type="EMBL" id="AACB03000003">
    <property type="protein sequence ID" value="KAE8303108.1"/>
    <property type="molecule type" value="Genomic_DNA"/>
</dbReference>
<dbReference type="PANTHER" id="PTHR24184:SF11">
    <property type="entry name" value="ANKYRIN REPEAT AND SOCS BOX CONTAINING 3"/>
    <property type="match status" value="1"/>
</dbReference>
<organism evidence="2 3">
    <name type="scientific">Giardia intestinalis (strain ATCC 50803 / WB clone C6)</name>
    <name type="common">Giardia lamblia</name>
    <dbReference type="NCBI Taxonomy" id="184922"/>
    <lineage>
        <taxon>Eukaryota</taxon>
        <taxon>Metamonada</taxon>
        <taxon>Diplomonadida</taxon>
        <taxon>Hexamitidae</taxon>
        <taxon>Giardiinae</taxon>
        <taxon>Giardia</taxon>
    </lineage>
</organism>
<evidence type="ECO:0000256" key="1">
    <source>
        <dbReference type="SAM" id="MobiDB-lite"/>
    </source>
</evidence>
<feature type="region of interest" description="Disordered" evidence="1">
    <location>
        <begin position="362"/>
        <end position="411"/>
    </location>
</feature>
<dbReference type="Pfam" id="PF00023">
    <property type="entry name" value="Ank"/>
    <property type="match status" value="1"/>
</dbReference>
<feature type="compositionally biased region" description="Polar residues" evidence="1">
    <location>
        <begin position="376"/>
        <end position="401"/>
    </location>
</feature>
<evidence type="ECO:0000313" key="2">
    <source>
        <dbReference type="EMBL" id="KAE8303108.1"/>
    </source>
</evidence>
<dbReference type="HOGENOM" id="CLU_480998_0_0_1"/>
<sequence>MSTARSEWFAAVYSMDHRKLRTNLQKYKQSRDESGFTALHIAAMYGDLEAVKILATEEAGLLSVSGETALSLAVRNRHHKVVSYLAEMEGRILLGDGRSALIVAIDVADLDTLRMLVPYSLNSSLPTNEDAPDGPATVFQYLVSMDFHTLIPLFAENIQLTEADFLRGLEIAKGRTTKGSELCRTYLEQYKDLLLRPKCLNCNSLACKVSQLETDLKNAESLPSALKNEIVQLKAVLLRRNCSVGKCLGCKAVLTRAGPDVPCQVCSFAPGHTVRVQTDGGVSLTYEKLKEALDFALAENLSLKAKLNVDDSITGATGLDPIRALASISKRLSLEDRAGLSEENLTCLLAAVRSLVQQVKDTGGGTEESHRLLESSDLSKISLTSGTTPHSSPVNRHQPSPNAAALKGSEATEDAEMTLRSLLRALEDIRFGYPTALMRAAMENKVDQAKQLLFQANLRDKDGKTALMYAAESGHTDIVNLLLDKEGCKGDNQGRTALMYAVAAKSYECAKVLSLKETKMITNSKHRHKGTTALMVAARANDVELVKILMDKEANLTRDDGVTALMQAAQANACDCLRLLAPKEAGRCTNDEFLYGHGYTALMFAASNGNLDSVKVLVHQEATARLADGRQAIDLASDKAVINELAKHMPK</sequence>
<dbReference type="VEuPathDB" id="GiardiaDB:GL50803_38394"/>
<dbReference type="SMART" id="SM00248">
    <property type="entry name" value="ANK"/>
    <property type="match status" value="9"/>
</dbReference>
<evidence type="ECO:0000313" key="3">
    <source>
        <dbReference type="Proteomes" id="UP000001548"/>
    </source>
</evidence>
<proteinExistence type="predicted"/>
<name>A8B366_GIAIC</name>
<dbReference type="PROSITE" id="PS50088">
    <property type="entry name" value="ANK_REPEAT"/>
    <property type="match status" value="4"/>
</dbReference>
<dbReference type="Pfam" id="PF12796">
    <property type="entry name" value="Ank_2"/>
    <property type="match status" value="3"/>
</dbReference>
<comment type="caution">
    <text evidence="2">The sequence shown here is derived from an EMBL/GenBank/DDBJ whole genome shotgun (WGS) entry which is preliminary data.</text>
</comment>
<dbReference type="Gene3D" id="1.25.40.20">
    <property type="entry name" value="Ankyrin repeat-containing domain"/>
    <property type="match status" value="4"/>
</dbReference>
<dbReference type="PROSITE" id="PS50297">
    <property type="entry name" value="ANK_REP_REGION"/>
    <property type="match status" value="4"/>
</dbReference>
<dbReference type="PANTHER" id="PTHR24184">
    <property type="entry name" value="SI:CH211-189E2.2"/>
    <property type="match status" value="1"/>
</dbReference>